<keyword evidence="2" id="KW-0479">Metal-binding</keyword>
<keyword evidence="3" id="KW-0378">Hydrolase</keyword>
<dbReference type="InterPro" id="IPR001279">
    <property type="entry name" value="Metallo-B-lactamas"/>
</dbReference>
<evidence type="ECO:0000259" key="5">
    <source>
        <dbReference type="SMART" id="SM00849"/>
    </source>
</evidence>
<organism evidence="6 7">
    <name type="scientific">Campylobacter pinnipediorum subsp. pinnipediorum</name>
    <dbReference type="NCBI Taxonomy" id="1660067"/>
    <lineage>
        <taxon>Bacteria</taxon>
        <taxon>Pseudomonadati</taxon>
        <taxon>Campylobacterota</taxon>
        <taxon>Epsilonproteobacteria</taxon>
        <taxon>Campylobacterales</taxon>
        <taxon>Campylobacteraceae</taxon>
        <taxon>Campylobacter</taxon>
    </lineage>
</organism>
<comment type="caution">
    <text evidence="6">The sequence shown here is derived from an EMBL/GenBank/DDBJ whole genome shotgun (WGS) entry which is preliminary data.</text>
</comment>
<accession>A0AAX0LAB4</accession>
<dbReference type="RefSeq" id="WP_069632833.1">
    <property type="nucleotide sequence ID" value="NZ_CP012546.1"/>
</dbReference>
<protein>
    <submittedName>
        <fullName evidence="6">MBL fold metallo-hydrolase</fullName>
    </submittedName>
</protein>
<dbReference type="GO" id="GO:0016787">
    <property type="term" value="F:hydrolase activity"/>
    <property type="evidence" value="ECO:0007669"/>
    <property type="project" value="UniProtKB-KW"/>
</dbReference>
<dbReference type="InterPro" id="IPR051453">
    <property type="entry name" value="MBL_Glyoxalase_II"/>
</dbReference>
<feature type="domain" description="Metallo-beta-lactamase" evidence="5">
    <location>
        <begin position="12"/>
        <end position="176"/>
    </location>
</feature>
<reference evidence="6 7" key="1">
    <citation type="submission" date="2016-08" db="EMBL/GenBank/DDBJ databases">
        <title>Campylobacter species from sea mammals.</title>
        <authorList>
            <person name="Gilbert M.J."/>
            <person name="Byrne B.A."/>
            <person name="Zomer A.L."/>
            <person name="Wagenaar J.A."/>
        </authorList>
    </citation>
    <scope>NUCLEOTIDE SEQUENCE [LARGE SCALE GENOMIC DNA]</scope>
    <source>
        <strain evidence="6 7">1105248</strain>
    </source>
</reference>
<keyword evidence="4" id="KW-0862">Zinc</keyword>
<dbReference type="SMART" id="SM00849">
    <property type="entry name" value="Lactamase_B"/>
    <property type="match status" value="1"/>
</dbReference>
<proteinExistence type="predicted"/>
<dbReference type="GO" id="GO:0046872">
    <property type="term" value="F:metal ion binding"/>
    <property type="evidence" value="ECO:0007669"/>
    <property type="project" value="UniProtKB-KW"/>
</dbReference>
<dbReference type="SUPFAM" id="SSF56281">
    <property type="entry name" value="Metallo-hydrolase/oxidoreductase"/>
    <property type="match status" value="1"/>
</dbReference>
<dbReference type="CDD" id="cd06262">
    <property type="entry name" value="metallo-hydrolase-like_MBL-fold"/>
    <property type="match status" value="1"/>
</dbReference>
<dbReference type="Gene3D" id="3.60.15.10">
    <property type="entry name" value="Ribonuclease Z/Hydroxyacylglutathione hydrolase-like"/>
    <property type="match status" value="1"/>
</dbReference>
<sequence length="199" mass="23295">MVVFLKPFGPYQTNCYILKDNNKEIIIDPGEGSYSWVMNNVKDPRAILLTHGHFDHIYDATVLKRELKIPIFIHKLDAFMLRSDKDFCGYECCEADFMIDEGEYKFGGFKFKFLHFPGHTPGCCMIQIENLMFSGDFLFKESVGRWDFEYSSRSDMLKSLIKSKNLQGNFNMYPGHGLATTWEKEKENIDVYIRYVQRS</sequence>
<evidence type="ECO:0000313" key="7">
    <source>
        <dbReference type="Proteomes" id="UP000189728"/>
    </source>
</evidence>
<comment type="cofactor">
    <cofactor evidence="1">
        <name>Zn(2+)</name>
        <dbReference type="ChEBI" id="CHEBI:29105"/>
    </cofactor>
</comment>
<gene>
    <name evidence="6" type="ORF">BFG04_02090</name>
</gene>
<dbReference type="EMBL" id="MCRK01000024">
    <property type="protein sequence ID" value="OPA78843.1"/>
    <property type="molecule type" value="Genomic_DNA"/>
</dbReference>
<dbReference type="AlphaFoldDB" id="A0AAX0LAB4"/>
<name>A0AAX0LAB4_9BACT</name>
<dbReference type="PANTHER" id="PTHR46233">
    <property type="entry name" value="HYDROXYACYLGLUTATHIONE HYDROLASE GLOC"/>
    <property type="match status" value="1"/>
</dbReference>
<evidence type="ECO:0000256" key="2">
    <source>
        <dbReference type="ARBA" id="ARBA00022723"/>
    </source>
</evidence>
<evidence type="ECO:0000256" key="3">
    <source>
        <dbReference type="ARBA" id="ARBA00022801"/>
    </source>
</evidence>
<dbReference type="Proteomes" id="UP000189728">
    <property type="component" value="Unassembled WGS sequence"/>
</dbReference>
<dbReference type="InterPro" id="IPR036866">
    <property type="entry name" value="RibonucZ/Hydroxyglut_hydro"/>
</dbReference>
<evidence type="ECO:0000313" key="6">
    <source>
        <dbReference type="EMBL" id="OPA78843.1"/>
    </source>
</evidence>
<evidence type="ECO:0000256" key="4">
    <source>
        <dbReference type="ARBA" id="ARBA00022833"/>
    </source>
</evidence>
<dbReference type="PANTHER" id="PTHR46233:SF3">
    <property type="entry name" value="HYDROXYACYLGLUTATHIONE HYDROLASE GLOC"/>
    <property type="match status" value="1"/>
</dbReference>
<dbReference type="Pfam" id="PF00753">
    <property type="entry name" value="Lactamase_B"/>
    <property type="match status" value="1"/>
</dbReference>
<evidence type="ECO:0000256" key="1">
    <source>
        <dbReference type="ARBA" id="ARBA00001947"/>
    </source>
</evidence>